<name>A0A3G8ZN04_9FLAO</name>
<organism evidence="1 2">
    <name type="scientific">Epilithonimonas vandammei</name>
    <dbReference type="NCBI Taxonomy" id="2487072"/>
    <lineage>
        <taxon>Bacteria</taxon>
        <taxon>Pseudomonadati</taxon>
        <taxon>Bacteroidota</taxon>
        <taxon>Flavobacteriia</taxon>
        <taxon>Flavobacteriales</taxon>
        <taxon>Weeksellaceae</taxon>
        <taxon>Chryseobacterium group</taxon>
        <taxon>Epilithonimonas</taxon>
    </lineage>
</organism>
<protein>
    <submittedName>
        <fullName evidence="1">Uncharacterized protein</fullName>
    </submittedName>
</protein>
<accession>A0A3G8ZN04</accession>
<reference evidence="2" key="1">
    <citation type="submission" date="2018-11" db="EMBL/GenBank/DDBJ databases">
        <title>Proposal to divide the Flavobacteriaceae and reorganize its genera based on Amino Acid Identity values calculated from whole genome sequences.</title>
        <authorList>
            <person name="Nicholson A.C."/>
            <person name="Gulvik C.A."/>
            <person name="Whitney A.M."/>
            <person name="Sheth M."/>
            <person name="Batra D."/>
            <person name="Pryor J."/>
            <person name="Bernardet J.-F."/>
            <person name="Hugo C."/>
            <person name="Kampfer P."/>
            <person name="Newman J.D."/>
            <person name="McQuiston J.R."/>
        </authorList>
    </citation>
    <scope>NUCLEOTIDE SEQUENCE [LARGE SCALE GENOMIC DNA]</scope>
    <source>
        <strain evidence="2">H6466</strain>
    </source>
</reference>
<sequence>MVKLLKAKKLHYADFFVESQDLKHNCRFTLFICTDKKTKNGKIDISFDVSKKIKDTYLINGTISTRKSKIFFDLFISEDTSGIMLSDRFYDLAEENIIF</sequence>
<dbReference type="RefSeq" id="WP_124986311.1">
    <property type="nucleotide sequence ID" value="NZ_CP034160.1"/>
</dbReference>
<gene>
    <name evidence="1" type="ORF">EIB75_08020</name>
</gene>
<proteinExistence type="predicted"/>
<evidence type="ECO:0000313" key="1">
    <source>
        <dbReference type="EMBL" id="AZI55191.1"/>
    </source>
</evidence>
<dbReference type="KEGG" id="eva:EIB75_08020"/>
<dbReference type="EMBL" id="CP034160">
    <property type="protein sequence ID" value="AZI55191.1"/>
    <property type="molecule type" value="Genomic_DNA"/>
</dbReference>
<evidence type="ECO:0000313" key="2">
    <source>
        <dbReference type="Proteomes" id="UP000272316"/>
    </source>
</evidence>
<dbReference type="AlphaFoldDB" id="A0A3G8ZN04"/>
<dbReference type="Proteomes" id="UP000272316">
    <property type="component" value="Chromosome"/>
</dbReference>